<feature type="transmembrane region" description="Helical" evidence="1">
    <location>
        <begin position="184"/>
        <end position="203"/>
    </location>
</feature>
<evidence type="ECO:0000256" key="1">
    <source>
        <dbReference type="SAM" id="Phobius"/>
    </source>
</evidence>
<reference evidence="2 3" key="1">
    <citation type="submission" date="2024-12" db="EMBL/GenBank/DDBJ databases">
        <title>Forecasting of Potato common scab and diversities of Pathogenic streptomyces spp. in china.</title>
        <authorList>
            <person name="Handique U."/>
            <person name="Wu J."/>
        </authorList>
    </citation>
    <scope>NUCLEOTIDE SEQUENCE [LARGE SCALE GENOMIC DNA]</scope>
    <source>
        <strain evidence="2 3">ZRIMU1585</strain>
    </source>
</reference>
<dbReference type="Proteomes" id="UP001631993">
    <property type="component" value="Unassembled WGS sequence"/>
</dbReference>
<proteinExistence type="predicted"/>
<dbReference type="EMBL" id="JBJVNE010000039">
    <property type="protein sequence ID" value="MFM9653125.1"/>
    <property type="molecule type" value="Genomic_DNA"/>
</dbReference>
<keyword evidence="1" id="KW-0472">Membrane</keyword>
<dbReference type="RefSeq" id="WP_369277507.1">
    <property type="nucleotide sequence ID" value="NZ_JBJVMW010000045.1"/>
</dbReference>
<evidence type="ECO:0000313" key="2">
    <source>
        <dbReference type="EMBL" id="MFM9653125.1"/>
    </source>
</evidence>
<comment type="caution">
    <text evidence="2">The sequence shown here is derived from an EMBL/GenBank/DDBJ whole genome shotgun (WGS) entry which is preliminary data.</text>
</comment>
<sequence length="248" mass="27397">MDTFWTIFISALTTLIGAAFGGWATYRTANPKREFRFTVVKNNSLLNTNNEDPELTVRRGNDDLRKPRIIDLHFEYRGKKPITAESFHTGAPITVNLGAQVKHVISSTVGPTTAMAPELVINGEELEIRPSLWASGQQVEVSLLVDGDAGEIQISSPLTDAAARPIVPESEAALRAKDKKNTRLLVGALFTAMTVGMFVALVVRQELMAERAEHKETRLDFVEACQILNKENVQNQNARDRLCGIAIR</sequence>
<feature type="transmembrane region" description="Helical" evidence="1">
    <location>
        <begin position="6"/>
        <end position="26"/>
    </location>
</feature>
<protein>
    <submittedName>
        <fullName evidence="2">Uncharacterized protein</fullName>
    </submittedName>
</protein>
<evidence type="ECO:0000313" key="3">
    <source>
        <dbReference type="Proteomes" id="UP001631993"/>
    </source>
</evidence>
<accession>A0ABW9IXG1</accession>
<gene>
    <name evidence="2" type="ORF">ACKI1S_44390</name>
</gene>
<organism evidence="2 3">
    <name type="scientific">Streptomyces galilaeus</name>
    <dbReference type="NCBI Taxonomy" id="33899"/>
    <lineage>
        <taxon>Bacteria</taxon>
        <taxon>Bacillati</taxon>
        <taxon>Actinomycetota</taxon>
        <taxon>Actinomycetes</taxon>
        <taxon>Kitasatosporales</taxon>
        <taxon>Streptomycetaceae</taxon>
        <taxon>Streptomyces</taxon>
    </lineage>
</organism>
<name>A0ABW9IXG1_STRGJ</name>
<keyword evidence="3" id="KW-1185">Reference proteome</keyword>
<keyword evidence="1" id="KW-1133">Transmembrane helix</keyword>
<keyword evidence="1" id="KW-0812">Transmembrane</keyword>